<dbReference type="InterPro" id="IPR001584">
    <property type="entry name" value="Integrase_cat-core"/>
</dbReference>
<feature type="domain" description="Integrase catalytic" evidence="1">
    <location>
        <begin position="3"/>
        <end position="50"/>
    </location>
</feature>
<reference evidence="2 3" key="1">
    <citation type="journal article" date="2016" name="Front. Microbiol.">
        <title>Microevolution Analysis of Bacillus coahuilensis Unveils Differences in Phosphorus Acquisition Strategies and Their Regulation.</title>
        <authorList>
            <person name="Gomez-Lunar Z."/>
            <person name="Hernandez-Gonzalez I."/>
            <person name="Rodriguez-Torres M.D."/>
            <person name="Souza V."/>
            <person name="Olmedo-Alvarez G."/>
        </authorList>
    </citation>
    <scope>NUCLEOTIDE SEQUENCE [LARGE SCALE GENOMIC DNA]</scope>
    <source>
        <strain evidence="3">p1.1.43</strain>
    </source>
</reference>
<dbReference type="Pfam" id="PF13333">
    <property type="entry name" value="rve_2"/>
    <property type="match status" value="1"/>
</dbReference>
<evidence type="ECO:0000259" key="1">
    <source>
        <dbReference type="Pfam" id="PF13333"/>
    </source>
</evidence>
<protein>
    <submittedName>
        <fullName evidence="2">Transposase</fullName>
    </submittedName>
</protein>
<dbReference type="PATRIC" id="fig|1150625.3.peg.161"/>
<dbReference type="GO" id="GO:0015074">
    <property type="term" value="P:DNA integration"/>
    <property type="evidence" value="ECO:0007669"/>
    <property type="project" value="InterPro"/>
</dbReference>
<name>A0A147KCQ7_9BACI</name>
<feature type="non-terminal residue" evidence="2">
    <location>
        <position position="1"/>
    </location>
</feature>
<dbReference type="InterPro" id="IPR012337">
    <property type="entry name" value="RNaseH-like_sf"/>
</dbReference>
<dbReference type="Proteomes" id="UP000074108">
    <property type="component" value="Unassembled WGS sequence"/>
</dbReference>
<evidence type="ECO:0000313" key="3">
    <source>
        <dbReference type="Proteomes" id="UP000074108"/>
    </source>
</evidence>
<proteinExistence type="predicted"/>
<gene>
    <name evidence="2" type="ORF">Q75_00775</name>
</gene>
<dbReference type="AlphaFoldDB" id="A0A147KCQ7"/>
<comment type="caution">
    <text evidence="2">The sequence shown here is derived from an EMBL/GenBank/DDBJ whole genome shotgun (WGS) entry which is preliminary data.</text>
</comment>
<dbReference type="RefSeq" id="WP_153007626.1">
    <property type="nucleotide sequence ID" value="NZ_LDYG01000001.1"/>
</dbReference>
<sequence>SIIERECYQRYTFEFFEEAYYRIDEFIDFYNHRRYHGSLNYLSPIQFHNQYKKSGYPEEMSISL</sequence>
<organism evidence="2 3">
    <name type="scientific">Bacillus coahuilensis p1.1.43</name>
    <dbReference type="NCBI Taxonomy" id="1150625"/>
    <lineage>
        <taxon>Bacteria</taxon>
        <taxon>Bacillati</taxon>
        <taxon>Bacillota</taxon>
        <taxon>Bacilli</taxon>
        <taxon>Bacillales</taxon>
        <taxon>Bacillaceae</taxon>
        <taxon>Bacillus</taxon>
    </lineage>
</organism>
<dbReference type="EMBL" id="LDYG01000001">
    <property type="protein sequence ID" value="KUP09483.1"/>
    <property type="molecule type" value="Genomic_DNA"/>
</dbReference>
<evidence type="ECO:0000313" key="2">
    <source>
        <dbReference type="EMBL" id="KUP09483.1"/>
    </source>
</evidence>
<dbReference type="OrthoDB" id="9781005at2"/>
<accession>A0A147KCQ7</accession>
<dbReference type="SUPFAM" id="SSF53098">
    <property type="entry name" value="Ribonuclease H-like"/>
    <property type="match status" value="1"/>
</dbReference>
<keyword evidence="3" id="KW-1185">Reference proteome</keyword>